<evidence type="ECO:0000256" key="1">
    <source>
        <dbReference type="SAM" id="MobiDB-lite"/>
    </source>
</evidence>
<evidence type="ECO:0000313" key="2">
    <source>
        <dbReference type="EMBL" id="AMW36206.1"/>
    </source>
</evidence>
<feature type="region of interest" description="Disordered" evidence="1">
    <location>
        <begin position="33"/>
        <end position="52"/>
    </location>
</feature>
<proteinExistence type="predicted"/>
<organism evidence="2">
    <name type="scientific">Abalone herpesvirus Taiwan/2005</name>
    <dbReference type="NCBI Taxonomy" id="1821058"/>
    <lineage>
        <taxon>Viruses</taxon>
        <taxon>Duplodnaviria</taxon>
        <taxon>Heunggongvirae</taxon>
        <taxon>Peploviricota</taxon>
        <taxon>Herviviricetes</taxon>
        <taxon>Herpesvirales</taxon>
    </lineage>
</organism>
<feature type="compositionally biased region" description="Pro residues" evidence="1">
    <location>
        <begin position="37"/>
        <end position="47"/>
    </location>
</feature>
<gene>
    <name evidence="2" type="ORF">tc2005_p061</name>
</gene>
<reference evidence="2" key="1">
    <citation type="submission" date="2015-11" db="EMBL/GenBank/DDBJ databases">
        <authorList>
            <person name="Chen M.H."/>
            <person name="Kuo S.T."/>
            <person name="Chang P.H."/>
        </authorList>
    </citation>
    <scope>NUCLEOTIDE SEQUENCE</scope>
    <source>
        <strain evidence="2">Taiwan/2005</strain>
    </source>
</reference>
<name>A0A145VUL6_9VIRU</name>
<feature type="compositionally biased region" description="Basic and acidic residues" evidence="1">
    <location>
        <begin position="380"/>
        <end position="392"/>
    </location>
</feature>
<protein>
    <submittedName>
        <fullName evidence="2">Uncharacterized protein</fullName>
    </submittedName>
</protein>
<accession>A0A145VUL6</accession>
<dbReference type="EMBL" id="KU096999">
    <property type="protein sequence ID" value="AMW36206.1"/>
    <property type="molecule type" value="Genomic_DNA"/>
</dbReference>
<feature type="region of interest" description="Disordered" evidence="1">
    <location>
        <begin position="380"/>
        <end position="404"/>
    </location>
</feature>
<sequence length="690" mass="78628">MDEFDFSDWFEDVGSYVEPMDTDSFLEEVCGLSLPTPVQPPPPPPPTQDLSFGDSFLEEVCGTSVSQPKDDEVNKMIQELSSIFEDEPPSPPKAPPPRYFSYDDKVSLLDNVKAASKFHRYSRNGHYFVSHRHRLAHDPWSEHIASQLYTRCMQRGNNHHVVSEVIFDKEKRRWEHGRVKNDDEDLVNDEGDVIEDPITRAEKHPMRFDEENDTSDEVSAPVMTFDKIKVMTAPYSDAFMAKLNTANSLDGCETHKIKRIRTATGEMREVMKVNPSFPVHKTKFGPVPATRVAYKRADYTANYNAYALEKPNNCNINGTRGTHEFIIVNRINEAHCQLNNPHGKMYTILDMDCENNNSITIDSGLNGTIAMSYKSKICRKQNEKGQKRKREDLDDDDDLGGGNEDGECRKEFVLVQKAEYGTHKTTIMTKKKRFNLKKGLVGDVTKETKNEFMMAKLKAQREEVMNACCGAREIQVHAHCFNCSALGGYEIIDPVQNLACKIFEDEKILVSIAANNIKGMSMVMSNSLSSSIVNNFFDLLCWKFKVHRGTEEEQDRFYKRVLKPIAQKMDISRYNYAQAGIFCHSILKTSPMFSQHHLNLVSQKFNNPRATEVFKKACVVDDVATRMNDKWNSKRPLATVNVKSKPTPSRVKYAATMSRGPSVPDLWYNASEKVRGFIESYFGPLDESER</sequence>